<reference evidence="2 3" key="1">
    <citation type="journal article" date="2011" name="Proc. Natl. Acad. Sci. U.S.A.">
        <title>Evolutionary erosion of yeast sex chromosomes by mating-type switching accidents.</title>
        <authorList>
            <person name="Gordon J.L."/>
            <person name="Armisen D."/>
            <person name="Proux-Wera E."/>
            <person name="Oheigeartaigh S.S."/>
            <person name="Byrne K.P."/>
            <person name="Wolfe K.H."/>
        </authorList>
    </citation>
    <scope>NUCLEOTIDE SEQUENCE [LARGE SCALE GENOMIC DNA]</scope>
    <source>
        <strain evidence="3">ATCC 34711 / CBS 6284 / DSM 70876 / NBRC 10599 / NRRL Y-10934 / UCD 77-7</strain>
    </source>
</reference>
<dbReference type="GeneID" id="14493170"/>
<dbReference type="KEGG" id="tbl:TBLA_0A02250"/>
<keyword evidence="3" id="KW-1185">Reference proteome</keyword>
<dbReference type="Proteomes" id="UP000002866">
    <property type="component" value="Chromosome 1"/>
</dbReference>
<accession>I2GV73</accession>
<dbReference type="EMBL" id="HE806316">
    <property type="protein sequence ID" value="CCH58025.1"/>
    <property type="molecule type" value="Genomic_DNA"/>
</dbReference>
<dbReference type="eggNOG" id="ENOG502S4DB">
    <property type="taxonomic scope" value="Eukaryota"/>
</dbReference>
<name>I2GV73_HENB6</name>
<dbReference type="OMA" id="PGYNDCP"/>
<evidence type="ECO:0000256" key="1">
    <source>
        <dbReference type="SAM" id="MobiDB-lite"/>
    </source>
</evidence>
<sequence length="215" mass="24620">MSELTQSTFKSYQYCAEKDVPGYNDCPDYLFQLLPSSKLREKKKRIRLSVKTPTGNRNLISTQAPPPPSKRYSSRKSSLKLPPTPEGTPITLEKSVFESVSENSSDDSLSGKYTPSPMSLTICLTETEIKDKLAQFLKLSNKLSAKEFNYYKNKLFTNLKNYLDDQTTRYVLTLFFEEIADKNQAEALLQDWMVTDMGVGEWSPSLLKLYRNLCY</sequence>
<feature type="region of interest" description="Disordered" evidence="1">
    <location>
        <begin position="42"/>
        <end position="92"/>
    </location>
</feature>
<feature type="compositionally biased region" description="Polar residues" evidence="1">
    <location>
        <begin position="51"/>
        <end position="63"/>
    </location>
</feature>
<dbReference type="FunCoup" id="I2GV73">
    <property type="interactions" value="38"/>
</dbReference>
<dbReference type="HOGENOM" id="CLU_1496199_0_0_1"/>
<dbReference type="RefSeq" id="XP_004177544.1">
    <property type="nucleotide sequence ID" value="XM_004177496.1"/>
</dbReference>
<evidence type="ECO:0000313" key="2">
    <source>
        <dbReference type="EMBL" id="CCH58025.1"/>
    </source>
</evidence>
<dbReference type="InParanoid" id="I2GV73"/>
<evidence type="ECO:0000313" key="3">
    <source>
        <dbReference type="Proteomes" id="UP000002866"/>
    </source>
</evidence>
<organism evidence="2 3">
    <name type="scientific">Henningerozyma blattae (strain ATCC 34711 / CBS 6284 / DSM 70876 / NBRC 10599 / NRRL Y-10934 / UCD 77-7)</name>
    <name type="common">Yeast</name>
    <name type="synonym">Tetrapisispora blattae</name>
    <dbReference type="NCBI Taxonomy" id="1071380"/>
    <lineage>
        <taxon>Eukaryota</taxon>
        <taxon>Fungi</taxon>
        <taxon>Dikarya</taxon>
        <taxon>Ascomycota</taxon>
        <taxon>Saccharomycotina</taxon>
        <taxon>Saccharomycetes</taxon>
        <taxon>Saccharomycetales</taxon>
        <taxon>Saccharomycetaceae</taxon>
        <taxon>Henningerozyma</taxon>
    </lineage>
</organism>
<dbReference type="AlphaFoldDB" id="I2GV73"/>
<gene>
    <name evidence="2" type="primary">TBLA0A02250</name>
    <name evidence="2" type="ORF">TBLA_0A02250</name>
</gene>
<protein>
    <submittedName>
        <fullName evidence="2">Uncharacterized protein</fullName>
    </submittedName>
</protein>
<dbReference type="OrthoDB" id="4090463at2759"/>
<proteinExistence type="predicted"/>